<evidence type="ECO:0000313" key="1">
    <source>
        <dbReference type="EMBL" id="NNU16574.1"/>
    </source>
</evidence>
<keyword evidence="2" id="KW-1185">Reference proteome</keyword>
<protein>
    <submittedName>
        <fullName evidence="1">Uncharacterized protein</fullName>
    </submittedName>
</protein>
<dbReference type="AlphaFoldDB" id="A0A7Y3RM18"/>
<accession>A0A7Y3RM18</accession>
<evidence type="ECO:0000313" key="2">
    <source>
        <dbReference type="Proteomes" id="UP000536835"/>
    </source>
</evidence>
<reference evidence="1 2" key="1">
    <citation type="submission" date="2020-05" db="EMBL/GenBank/DDBJ databases">
        <title>Parvularcula mediterraneae sp. nov., isolated from polypropylene straw from shallow seawater of the seashore of Laganas in Zakynthos island, Greece.</title>
        <authorList>
            <person name="Szabo I."/>
            <person name="Al-Omari J."/>
            <person name="Rado J."/>
            <person name="Szerdahelyi G.S."/>
        </authorList>
    </citation>
    <scope>NUCLEOTIDE SEQUENCE [LARGE SCALE GENOMIC DNA]</scope>
    <source>
        <strain evidence="1 2">ZS-1/3</strain>
    </source>
</reference>
<dbReference type="Proteomes" id="UP000536835">
    <property type="component" value="Unassembled WGS sequence"/>
</dbReference>
<proteinExistence type="predicted"/>
<sequence length="71" mass="7920">MISHLDYVRVRPEAEPRYEPGHEGSVVSVFVIPDQRVARSLGEKIGTRMIGVEADDGSVIEVPERFLDKLA</sequence>
<dbReference type="RefSeq" id="WP_173199162.1">
    <property type="nucleotide sequence ID" value="NZ_JABFCX010000003.1"/>
</dbReference>
<dbReference type="EMBL" id="JABFCX010000003">
    <property type="protein sequence ID" value="NNU16574.1"/>
    <property type="molecule type" value="Genomic_DNA"/>
</dbReference>
<organism evidence="1 2">
    <name type="scientific">Parvularcula mediterranea</name>
    <dbReference type="NCBI Taxonomy" id="2732508"/>
    <lineage>
        <taxon>Bacteria</taxon>
        <taxon>Pseudomonadati</taxon>
        <taxon>Pseudomonadota</taxon>
        <taxon>Alphaproteobacteria</taxon>
        <taxon>Parvularculales</taxon>
        <taxon>Parvularculaceae</taxon>
        <taxon>Parvularcula</taxon>
    </lineage>
</organism>
<gene>
    <name evidence="1" type="ORF">HK107_09605</name>
</gene>
<name>A0A7Y3RM18_9PROT</name>
<comment type="caution">
    <text evidence="1">The sequence shown here is derived from an EMBL/GenBank/DDBJ whole genome shotgun (WGS) entry which is preliminary data.</text>
</comment>